<dbReference type="InterPro" id="IPR051010">
    <property type="entry name" value="BCAA_transport"/>
</dbReference>
<evidence type="ECO:0000313" key="5">
    <source>
        <dbReference type="EMBL" id="TGE39749.1"/>
    </source>
</evidence>
<evidence type="ECO:0000256" key="1">
    <source>
        <dbReference type="ARBA" id="ARBA00010062"/>
    </source>
</evidence>
<dbReference type="Pfam" id="PF13458">
    <property type="entry name" value="Peripla_BP_6"/>
    <property type="match status" value="1"/>
</dbReference>
<evidence type="ECO:0000256" key="3">
    <source>
        <dbReference type="SAM" id="SignalP"/>
    </source>
</evidence>
<comment type="similarity">
    <text evidence="1">Belongs to the leucine-binding protein family.</text>
</comment>
<feature type="signal peptide" evidence="3">
    <location>
        <begin position="1"/>
        <end position="29"/>
    </location>
</feature>
<gene>
    <name evidence="5" type="ORF">E4K67_01780</name>
</gene>
<reference evidence="5 6" key="1">
    <citation type="submission" date="2019-03" db="EMBL/GenBank/DDBJ databases">
        <title>Draft Genome Sequence of Desulfosporosinus fructosivorans Strain 63.6F, Isolated from Marine Sediment in the Baltic Sea.</title>
        <authorList>
            <person name="Hausmann B."/>
            <person name="Vandieken V."/>
            <person name="Pjevac P."/>
            <person name="Schreck K."/>
            <person name="Herbold C.W."/>
            <person name="Loy A."/>
        </authorList>
    </citation>
    <scope>NUCLEOTIDE SEQUENCE [LARGE SCALE GENOMIC DNA]</scope>
    <source>
        <strain evidence="5 6">63.6F</strain>
    </source>
</reference>
<evidence type="ECO:0000259" key="4">
    <source>
        <dbReference type="Pfam" id="PF13458"/>
    </source>
</evidence>
<dbReference type="SUPFAM" id="SSF53822">
    <property type="entry name" value="Periplasmic binding protein-like I"/>
    <property type="match status" value="1"/>
</dbReference>
<evidence type="ECO:0000256" key="2">
    <source>
        <dbReference type="ARBA" id="ARBA00022729"/>
    </source>
</evidence>
<dbReference type="PANTHER" id="PTHR30483:SF6">
    <property type="entry name" value="PERIPLASMIC BINDING PROTEIN OF ABC TRANSPORTER FOR NATURAL AMINO ACIDS"/>
    <property type="match status" value="1"/>
</dbReference>
<comment type="caution">
    <text evidence="5">The sequence shown here is derived from an EMBL/GenBank/DDBJ whole genome shotgun (WGS) entry which is preliminary data.</text>
</comment>
<dbReference type="InterPro" id="IPR028081">
    <property type="entry name" value="Leu-bd"/>
</dbReference>
<dbReference type="PANTHER" id="PTHR30483">
    <property type="entry name" value="LEUCINE-SPECIFIC-BINDING PROTEIN"/>
    <property type="match status" value="1"/>
</dbReference>
<dbReference type="CDD" id="cd06332">
    <property type="entry name" value="PBP1_aromatic_compounds-like"/>
    <property type="match status" value="1"/>
</dbReference>
<dbReference type="RefSeq" id="WP_135544688.1">
    <property type="nucleotide sequence ID" value="NZ_SPQQ01000001.1"/>
</dbReference>
<feature type="domain" description="Leucine-binding protein" evidence="4">
    <location>
        <begin position="39"/>
        <end position="383"/>
    </location>
</feature>
<keyword evidence="6" id="KW-1185">Reference proteome</keyword>
<keyword evidence="2 3" id="KW-0732">Signal</keyword>
<sequence length="454" mass="50097">MKKKLGSVLLVASLILSLTVVGCSSPKPAATPATPTGEPIGIGVVGPMTGWATVYGENVVQGVQLALDEVGGKYKDRPIKLYIEDTKAEVEVMVTKLDSLKQRDKVNIIIGPSLGHEGDAAPGWAKKNLDVLMMPGYAAPQDMTMRDRTPNIIRAGWTADQVIFNFGQFVAKDLKYKKVIVVGQDYAYPWGQAAGFKRGFLENGGQEVKTIWHPVEMLDFSSMMGQLQTMAKDYDAVMYNGGGAQVIAFWKQWEQYGMGKLYPQLLGGANIPDVPILTEVSESFEGLYSSMHYADGMDLPANKKFKEDFQKKFNKQADAIALQGYDTMKVILKGLEATEGKTEDIAALEKAILAVKVTDSPRGHFYFDEYGQAVQDIYIKQVKKVDGKLANVVVKTYKDVTQFGPYESIKDKYMSMPPDGRDYPSGNLSEYTADITKYLGQSYVDDLKKNGGWK</sequence>
<organism evidence="5 6">
    <name type="scientific">Desulfosporosinus fructosivorans</name>
    <dbReference type="NCBI Taxonomy" id="2018669"/>
    <lineage>
        <taxon>Bacteria</taxon>
        <taxon>Bacillati</taxon>
        <taxon>Bacillota</taxon>
        <taxon>Clostridia</taxon>
        <taxon>Eubacteriales</taxon>
        <taxon>Desulfitobacteriaceae</taxon>
        <taxon>Desulfosporosinus</taxon>
    </lineage>
</organism>
<dbReference type="Gene3D" id="3.40.50.2300">
    <property type="match status" value="2"/>
</dbReference>
<proteinExistence type="inferred from homology"/>
<dbReference type="PROSITE" id="PS51257">
    <property type="entry name" value="PROKAR_LIPOPROTEIN"/>
    <property type="match status" value="1"/>
</dbReference>
<evidence type="ECO:0000313" key="6">
    <source>
        <dbReference type="Proteomes" id="UP000298460"/>
    </source>
</evidence>
<dbReference type="Proteomes" id="UP000298460">
    <property type="component" value="Unassembled WGS sequence"/>
</dbReference>
<name>A0A4Z0RBY5_9FIRM</name>
<dbReference type="OrthoDB" id="9783240at2"/>
<dbReference type="AlphaFoldDB" id="A0A4Z0RBY5"/>
<feature type="chain" id="PRO_5021237114" description="Leucine-binding protein domain-containing protein" evidence="3">
    <location>
        <begin position="30"/>
        <end position="454"/>
    </location>
</feature>
<protein>
    <recommendedName>
        <fullName evidence="4">Leucine-binding protein domain-containing protein</fullName>
    </recommendedName>
</protein>
<accession>A0A4Z0RBY5</accession>
<dbReference type="EMBL" id="SPQQ01000001">
    <property type="protein sequence ID" value="TGE39749.1"/>
    <property type="molecule type" value="Genomic_DNA"/>
</dbReference>
<dbReference type="InterPro" id="IPR028082">
    <property type="entry name" value="Peripla_BP_I"/>
</dbReference>